<proteinExistence type="predicted"/>
<gene>
    <name evidence="1" type="ORF">MLD38_037524</name>
</gene>
<reference evidence="2" key="1">
    <citation type="journal article" date="2023" name="Front. Plant Sci.">
        <title>Chromosomal-level genome assembly of Melastoma candidum provides insights into trichome evolution.</title>
        <authorList>
            <person name="Zhong Y."/>
            <person name="Wu W."/>
            <person name="Sun C."/>
            <person name="Zou P."/>
            <person name="Liu Y."/>
            <person name="Dai S."/>
            <person name="Zhou R."/>
        </authorList>
    </citation>
    <scope>NUCLEOTIDE SEQUENCE [LARGE SCALE GENOMIC DNA]</scope>
</reference>
<dbReference type="EMBL" id="CM042890">
    <property type="protein sequence ID" value="KAI4312725.1"/>
    <property type="molecule type" value="Genomic_DNA"/>
</dbReference>
<accession>A0ACB9LPP9</accession>
<evidence type="ECO:0000313" key="2">
    <source>
        <dbReference type="Proteomes" id="UP001057402"/>
    </source>
</evidence>
<sequence>MFLTKGVAQDAELCHLVEPTLPLRQLLKHVDDLEGIEFSLPDQPAGRLVRDDEYHKGITFQEDGPSKQNQGRAEIDCGVFTTMIFQQGEDSHGSYSDEYGCATRKGTPGRGCHVCFGVENIEHEPELNLDDLKNGHAVLAI</sequence>
<protein>
    <submittedName>
        <fullName evidence="1">Uncharacterized protein</fullName>
    </submittedName>
</protein>
<dbReference type="Proteomes" id="UP001057402">
    <property type="component" value="Chromosome 11"/>
</dbReference>
<organism evidence="1 2">
    <name type="scientific">Melastoma candidum</name>
    <dbReference type="NCBI Taxonomy" id="119954"/>
    <lineage>
        <taxon>Eukaryota</taxon>
        <taxon>Viridiplantae</taxon>
        <taxon>Streptophyta</taxon>
        <taxon>Embryophyta</taxon>
        <taxon>Tracheophyta</taxon>
        <taxon>Spermatophyta</taxon>
        <taxon>Magnoliopsida</taxon>
        <taxon>eudicotyledons</taxon>
        <taxon>Gunneridae</taxon>
        <taxon>Pentapetalae</taxon>
        <taxon>rosids</taxon>
        <taxon>malvids</taxon>
        <taxon>Myrtales</taxon>
        <taxon>Melastomataceae</taxon>
        <taxon>Melastomatoideae</taxon>
        <taxon>Melastomateae</taxon>
        <taxon>Melastoma</taxon>
    </lineage>
</organism>
<keyword evidence="2" id="KW-1185">Reference proteome</keyword>
<comment type="caution">
    <text evidence="1">The sequence shown here is derived from an EMBL/GenBank/DDBJ whole genome shotgun (WGS) entry which is preliminary data.</text>
</comment>
<evidence type="ECO:0000313" key="1">
    <source>
        <dbReference type="EMBL" id="KAI4312725.1"/>
    </source>
</evidence>
<name>A0ACB9LPP9_9MYRT</name>